<dbReference type="InterPro" id="IPR000683">
    <property type="entry name" value="Gfo/Idh/MocA-like_OxRdtase_N"/>
</dbReference>
<dbReference type="Pfam" id="PF01408">
    <property type="entry name" value="GFO_IDH_MocA"/>
    <property type="match status" value="1"/>
</dbReference>
<dbReference type="InterPro" id="IPR036291">
    <property type="entry name" value="NAD(P)-bd_dom_sf"/>
</dbReference>
<sequence>MANASDARILKVGIIGCGEISQVAHIPNFNFLSDKFQTTYLCDISKQALAHCTRLVQGGTPKTTTNPEELCASPDVDVVLIANADAYHVEHGIMALKNDKYVLIEKPASTCFRDIDRLIEAENASKGKVFVGTMRRYATVFVDAVKEVGGMEKITYARVRDIIGPNSIFVQQNGMFPKSFNDFTKEDGEDRTRREQDIYKQALVKEFGVPNTPKSQLMLRVLGGLGTHDLSAMREILGMPRSVAGAVLTLPGIFSVLFQYDDFPVMYESGLIGVPQFDAHIEVYSLNKVVRVNFDSPYVKGLPVIMTVREKLGEDGFQERTVRKTYQDPYTLEMLEFYDCAVEGKTPKTSAADARKDVELFQMILRAGADRFKLESNA</sequence>
<evidence type="ECO:0000259" key="1">
    <source>
        <dbReference type="Pfam" id="PF01408"/>
    </source>
</evidence>
<dbReference type="GO" id="GO:0000166">
    <property type="term" value="F:nucleotide binding"/>
    <property type="evidence" value="ECO:0007669"/>
    <property type="project" value="InterPro"/>
</dbReference>
<organism evidence="2 3">
    <name type="scientific">Fusarium austroafricanum</name>
    <dbReference type="NCBI Taxonomy" id="2364996"/>
    <lineage>
        <taxon>Eukaryota</taxon>
        <taxon>Fungi</taxon>
        <taxon>Dikarya</taxon>
        <taxon>Ascomycota</taxon>
        <taxon>Pezizomycotina</taxon>
        <taxon>Sordariomycetes</taxon>
        <taxon>Hypocreomycetidae</taxon>
        <taxon>Hypocreales</taxon>
        <taxon>Nectriaceae</taxon>
        <taxon>Fusarium</taxon>
        <taxon>Fusarium concolor species complex</taxon>
    </lineage>
</organism>
<feature type="domain" description="Gfo/Idh/MocA-like oxidoreductase N-terminal" evidence="1">
    <location>
        <begin position="10"/>
        <end position="132"/>
    </location>
</feature>
<keyword evidence="3" id="KW-1185">Reference proteome</keyword>
<dbReference type="SUPFAM" id="SSF51735">
    <property type="entry name" value="NAD(P)-binding Rossmann-fold domains"/>
    <property type="match status" value="1"/>
</dbReference>
<dbReference type="PANTHER" id="PTHR42840">
    <property type="entry name" value="NAD(P)-BINDING ROSSMANN-FOLD SUPERFAMILY PROTEIN-RELATED"/>
    <property type="match status" value="1"/>
</dbReference>
<dbReference type="PANTHER" id="PTHR42840:SF7">
    <property type="entry name" value="BINDING ROSSMANN FOLD OXIDOREDUCTASE, PUTATIVE (AFU_ORTHOLOGUE AFUA_4G10190)-RELATED"/>
    <property type="match status" value="1"/>
</dbReference>
<dbReference type="EMBL" id="JAADJG010000601">
    <property type="protein sequence ID" value="KAF4442234.1"/>
    <property type="molecule type" value="Genomic_DNA"/>
</dbReference>
<reference evidence="2" key="1">
    <citation type="submission" date="2020-01" db="EMBL/GenBank/DDBJ databases">
        <title>Identification and distribution of gene clusters putatively required for synthesis of sphingolipid metabolism inhibitors in phylogenetically diverse species of the filamentous fungus Fusarium.</title>
        <authorList>
            <person name="Kim H.-S."/>
            <person name="Busman M."/>
            <person name="Brown D.W."/>
            <person name="Divon H."/>
            <person name="Uhlig S."/>
            <person name="Proctor R.H."/>
        </authorList>
    </citation>
    <scope>NUCLEOTIDE SEQUENCE</scope>
    <source>
        <strain evidence="2">NRRL 53441</strain>
    </source>
</reference>
<dbReference type="Gene3D" id="3.40.50.720">
    <property type="entry name" value="NAD(P)-binding Rossmann-like Domain"/>
    <property type="match status" value="1"/>
</dbReference>
<evidence type="ECO:0000313" key="3">
    <source>
        <dbReference type="Proteomes" id="UP000605986"/>
    </source>
</evidence>
<dbReference type="Gene3D" id="3.30.360.10">
    <property type="entry name" value="Dihydrodipicolinate Reductase, domain 2"/>
    <property type="match status" value="1"/>
</dbReference>
<dbReference type="Proteomes" id="UP000605986">
    <property type="component" value="Unassembled WGS sequence"/>
</dbReference>
<dbReference type="FunFam" id="3.40.50.720:FF:000911">
    <property type="entry name" value="Chromosome 8, whole genome shotgun sequence"/>
    <property type="match status" value="1"/>
</dbReference>
<comment type="caution">
    <text evidence="2">The sequence shown here is derived from an EMBL/GenBank/DDBJ whole genome shotgun (WGS) entry which is preliminary data.</text>
</comment>
<dbReference type="OrthoDB" id="64915at2759"/>
<name>A0A8H4K2Y2_9HYPO</name>
<dbReference type="GO" id="GO:0005737">
    <property type="term" value="C:cytoplasm"/>
    <property type="evidence" value="ECO:0007669"/>
    <property type="project" value="TreeGrafter"/>
</dbReference>
<protein>
    <submittedName>
        <fullName evidence="2">Inositol 2-dehydrogenase 3</fullName>
    </submittedName>
</protein>
<gene>
    <name evidence="2" type="ORF">F53441_11796</name>
</gene>
<dbReference type="AlphaFoldDB" id="A0A8H4K2Y2"/>
<accession>A0A8H4K2Y2</accession>
<dbReference type="GO" id="GO:0006740">
    <property type="term" value="P:NADPH regeneration"/>
    <property type="evidence" value="ECO:0007669"/>
    <property type="project" value="TreeGrafter"/>
</dbReference>
<dbReference type="GO" id="GO:0016491">
    <property type="term" value="F:oxidoreductase activity"/>
    <property type="evidence" value="ECO:0007669"/>
    <property type="project" value="TreeGrafter"/>
</dbReference>
<evidence type="ECO:0000313" key="2">
    <source>
        <dbReference type="EMBL" id="KAF4442234.1"/>
    </source>
</evidence>
<proteinExistence type="predicted"/>